<keyword evidence="1" id="KW-0694">RNA-binding</keyword>
<dbReference type="VEuPathDB" id="MicrosporidiaDB:M896_040630"/>
<sequence length="208" mass="23596">MSSKYTEKTIPEPEDICLTSTEFLEVLGSKYKAEIQREYNLVQFSNNPSKYERQGLNAYLEPDTVTQEEIVIPSMHREELERMACESRISVGIDKLNKDPGIMIILVKGTQTAIASFKRLLGSIHNHLPNEIKDTDTFKLIDIPYIMEDSIIGKNGTNIYKIQRDFNVALRIISGEPSYKTLLVSGENIANVQDACKCIMDILYKNAN</sequence>
<evidence type="ECO:0000256" key="1">
    <source>
        <dbReference type="PROSITE-ProRule" id="PRU00117"/>
    </source>
</evidence>
<dbReference type="RefSeq" id="XP_014563911.1">
    <property type="nucleotide sequence ID" value="XM_014708425.1"/>
</dbReference>
<dbReference type="InParanoid" id="A0A0B2UKV3"/>
<dbReference type="GO" id="GO:0003723">
    <property type="term" value="F:RNA binding"/>
    <property type="evidence" value="ECO:0007669"/>
    <property type="project" value="UniProtKB-UniRule"/>
</dbReference>
<dbReference type="HOGENOM" id="CLU_1348918_0_0_1"/>
<dbReference type="SUPFAM" id="SSF54791">
    <property type="entry name" value="Eukaryotic type KH-domain (KH-domain type I)"/>
    <property type="match status" value="1"/>
</dbReference>
<accession>A0A0B2UKV3</accession>
<evidence type="ECO:0000313" key="3">
    <source>
        <dbReference type="EMBL" id="KHN69869.1"/>
    </source>
</evidence>
<gene>
    <name evidence="3" type="ORF">M896_040630</name>
</gene>
<comment type="caution">
    <text evidence="3">The sequence shown here is derived from an EMBL/GenBank/DDBJ whole genome shotgun (WGS) entry which is preliminary data.</text>
</comment>
<keyword evidence="4" id="KW-1185">Reference proteome</keyword>
<dbReference type="Proteomes" id="UP000031056">
    <property type="component" value="Unassembled WGS sequence"/>
</dbReference>
<dbReference type="PROSITE" id="PS50084">
    <property type="entry name" value="KH_TYPE_1"/>
    <property type="match status" value="1"/>
</dbReference>
<evidence type="ECO:0000313" key="4">
    <source>
        <dbReference type="Proteomes" id="UP000031056"/>
    </source>
</evidence>
<dbReference type="Gene3D" id="3.30.1370.10">
    <property type="entry name" value="K Homology domain, type 1"/>
    <property type="match status" value="1"/>
</dbReference>
<dbReference type="GeneID" id="26261502"/>
<organism evidence="3 4">
    <name type="scientific">Ordospora colligata OC4</name>
    <dbReference type="NCBI Taxonomy" id="1354746"/>
    <lineage>
        <taxon>Eukaryota</taxon>
        <taxon>Fungi</taxon>
        <taxon>Fungi incertae sedis</taxon>
        <taxon>Microsporidia</taxon>
        <taxon>Ordosporidae</taxon>
        <taxon>Ordospora</taxon>
    </lineage>
</organism>
<dbReference type="AlphaFoldDB" id="A0A0B2UKV3"/>
<name>A0A0B2UKV3_9MICR</name>
<proteinExistence type="predicted"/>
<dbReference type="OrthoDB" id="1937934at2759"/>
<feature type="domain" description="K Homology" evidence="2">
    <location>
        <begin position="150"/>
        <end position="201"/>
    </location>
</feature>
<dbReference type="EMBL" id="JOKQ01000004">
    <property type="protein sequence ID" value="KHN69869.1"/>
    <property type="molecule type" value="Genomic_DNA"/>
</dbReference>
<dbReference type="InterPro" id="IPR036612">
    <property type="entry name" value="KH_dom_type_1_sf"/>
</dbReference>
<dbReference type="Pfam" id="PF00013">
    <property type="entry name" value="KH_1"/>
    <property type="match status" value="1"/>
</dbReference>
<protein>
    <recommendedName>
        <fullName evidence="2">K Homology domain-containing protein</fullName>
    </recommendedName>
</protein>
<dbReference type="InterPro" id="IPR004088">
    <property type="entry name" value="KH_dom_type_1"/>
</dbReference>
<reference evidence="3 4" key="1">
    <citation type="journal article" date="2014" name="MBio">
        <title>The Ordospora colligata genome; evolution of extreme reduction in microsporidia and host-to-parasite horizontal gene transfer.</title>
        <authorList>
            <person name="Pombert J.-F."/>
            <person name="Haag K.L."/>
            <person name="Beidas S."/>
            <person name="Ebert D."/>
            <person name="Keeling P.J."/>
        </authorList>
    </citation>
    <scope>NUCLEOTIDE SEQUENCE [LARGE SCALE GENOMIC DNA]</scope>
    <source>
        <strain evidence="3 4">OC4</strain>
    </source>
</reference>
<evidence type="ECO:0000259" key="2">
    <source>
        <dbReference type="Pfam" id="PF00013"/>
    </source>
</evidence>